<dbReference type="Proteomes" id="UP001150925">
    <property type="component" value="Unassembled WGS sequence"/>
</dbReference>
<evidence type="ECO:0000313" key="3">
    <source>
        <dbReference type="Proteomes" id="UP001150925"/>
    </source>
</evidence>
<comment type="caution">
    <text evidence="2">The sequence shown here is derived from an EMBL/GenBank/DDBJ whole genome shotgun (WGS) entry which is preliminary data.</text>
</comment>
<feature type="compositionally biased region" description="Acidic residues" evidence="1">
    <location>
        <begin position="124"/>
        <end position="146"/>
    </location>
</feature>
<protein>
    <submittedName>
        <fullName evidence="2">Uncharacterized protein</fullName>
    </submittedName>
</protein>
<gene>
    <name evidence="2" type="ORF">IWQ62_003634</name>
</gene>
<evidence type="ECO:0000313" key="2">
    <source>
        <dbReference type="EMBL" id="KAJ1962125.1"/>
    </source>
</evidence>
<sequence length="189" mass="20441">MLSDSDELSDVSSNFSDNFNTHDEPTISGQRPIHGGKIPAQAQMTAVAGEHPPSTLSKDNSLKTSDSDEFNLASSTEASDSEESNFSDIAVGRSVHGGKQPRQAFTQSTPIDLIEKFDSSGEISSDELDYELDVEDDDDDSDEYDDNPQRRHATPKSKKAKSKKSTSASKRAGSTQAQVVAAAARRKSW</sequence>
<accession>A0A9W8E6D0</accession>
<reference evidence="2" key="1">
    <citation type="submission" date="2022-07" db="EMBL/GenBank/DDBJ databases">
        <title>Phylogenomic reconstructions and comparative analyses of Kickxellomycotina fungi.</title>
        <authorList>
            <person name="Reynolds N.K."/>
            <person name="Stajich J.E."/>
            <person name="Barry K."/>
            <person name="Grigoriev I.V."/>
            <person name="Crous P."/>
            <person name="Smith M.E."/>
        </authorList>
    </citation>
    <scope>NUCLEOTIDE SEQUENCE</scope>
    <source>
        <strain evidence="2">RSA 1196</strain>
    </source>
</reference>
<organism evidence="2 3">
    <name type="scientific">Dispira parvispora</name>
    <dbReference type="NCBI Taxonomy" id="1520584"/>
    <lineage>
        <taxon>Eukaryota</taxon>
        <taxon>Fungi</taxon>
        <taxon>Fungi incertae sedis</taxon>
        <taxon>Zoopagomycota</taxon>
        <taxon>Kickxellomycotina</taxon>
        <taxon>Dimargaritomycetes</taxon>
        <taxon>Dimargaritales</taxon>
        <taxon>Dimargaritaceae</taxon>
        <taxon>Dispira</taxon>
    </lineage>
</organism>
<feature type="compositionally biased region" description="Basic residues" evidence="1">
    <location>
        <begin position="150"/>
        <end position="164"/>
    </location>
</feature>
<proteinExistence type="predicted"/>
<dbReference type="EMBL" id="JANBPY010001013">
    <property type="protein sequence ID" value="KAJ1962125.1"/>
    <property type="molecule type" value="Genomic_DNA"/>
</dbReference>
<name>A0A9W8E6D0_9FUNG</name>
<feature type="compositionally biased region" description="Low complexity" evidence="1">
    <location>
        <begin position="10"/>
        <end position="19"/>
    </location>
</feature>
<feature type="region of interest" description="Disordered" evidence="1">
    <location>
        <begin position="1"/>
        <end position="189"/>
    </location>
</feature>
<keyword evidence="3" id="KW-1185">Reference proteome</keyword>
<feature type="compositionally biased region" description="Low complexity" evidence="1">
    <location>
        <begin position="165"/>
        <end position="183"/>
    </location>
</feature>
<feature type="compositionally biased region" description="Polar residues" evidence="1">
    <location>
        <begin position="54"/>
        <end position="64"/>
    </location>
</feature>
<feature type="non-terminal residue" evidence="2">
    <location>
        <position position="189"/>
    </location>
</feature>
<evidence type="ECO:0000256" key="1">
    <source>
        <dbReference type="SAM" id="MobiDB-lite"/>
    </source>
</evidence>
<dbReference type="AlphaFoldDB" id="A0A9W8E6D0"/>